<dbReference type="PANTHER" id="PTHR34145">
    <property type="entry name" value="OS02G0105600 PROTEIN"/>
    <property type="match status" value="1"/>
</dbReference>
<evidence type="ECO:0000259" key="2">
    <source>
        <dbReference type="Pfam" id="PF23622"/>
    </source>
</evidence>
<evidence type="ECO:0000313" key="4">
    <source>
        <dbReference type="Proteomes" id="UP001318860"/>
    </source>
</evidence>
<evidence type="ECO:0000313" key="3">
    <source>
        <dbReference type="EMBL" id="KAK6123391.1"/>
    </source>
</evidence>
<dbReference type="SUPFAM" id="SSF81383">
    <property type="entry name" value="F-box domain"/>
    <property type="match status" value="1"/>
</dbReference>
<dbReference type="SUPFAM" id="SSF52047">
    <property type="entry name" value="RNI-like"/>
    <property type="match status" value="1"/>
</dbReference>
<sequence length="431" mass="49463">MDDSYLIRTQTPIDRLSDDLLISILSRFSMTEAARTSVLARRWRYFWTNNRVLDFDAVRVLSQIEERDTTLHNERIRFVKWVNKVAMLHSYSTIDEFRISFDLDEGFDDHLDRWIQFAFRKRVKKLELNLVKSHHTHTQHKQYSFPNMSHGVSSIESLVTLILTNVDVTEEVLIFFVSNCPFLEELCVKGSNCLENLRTSRPAIRLRRLEIVDCRGFRSLKICSPNLISYTFHGTNIPMVLKNVASLVSLSLGAKFHGELILNMNKISRCLSQLETLTLRVSEFQGRGVILPIYPHLPRLKKLVIDICTIGFETSLLGFTRLINAAPSLREILLKITCSQPLFLATIPHYQGPMHQSLEVLQIEGFAGAKVDLELALYIVEHAVSLKKVVIDFRRPTGGEQCVEMEMEMARKGILLLEAKLPEGAELIIHE</sequence>
<dbReference type="EMBL" id="JABTTQ020002562">
    <property type="protein sequence ID" value="KAK6123391.1"/>
    <property type="molecule type" value="Genomic_DNA"/>
</dbReference>
<keyword evidence="4" id="KW-1185">Reference proteome</keyword>
<accession>A0ABR0UM69</accession>
<dbReference type="Proteomes" id="UP001318860">
    <property type="component" value="Unassembled WGS sequence"/>
</dbReference>
<organism evidence="3 4">
    <name type="scientific">Rehmannia glutinosa</name>
    <name type="common">Chinese foxglove</name>
    <dbReference type="NCBI Taxonomy" id="99300"/>
    <lineage>
        <taxon>Eukaryota</taxon>
        <taxon>Viridiplantae</taxon>
        <taxon>Streptophyta</taxon>
        <taxon>Embryophyta</taxon>
        <taxon>Tracheophyta</taxon>
        <taxon>Spermatophyta</taxon>
        <taxon>Magnoliopsida</taxon>
        <taxon>eudicotyledons</taxon>
        <taxon>Gunneridae</taxon>
        <taxon>Pentapetalae</taxon>
        <taxon>asterids</taxon>
        <taxon>lamiids</taxon>
        <taxon>Lamiales</taxon>
        <taxon>Orobanchaceae</taxon>
        <taxon>Rehmannieae</taxon>
        <taxon>Rehmannia</taxon>
    </lineage>
</organism>
<reference evidence="3 4" key="1">
    <citation type="journal article" date="2021" name="Comput. Struct. Biotechnol. J.">
        <title>De novo genome assembly of the potent medicinal plant Rehmannia glutinosa using nanopore technology.</title>
        <authorList>
            <person name="Ma L."/>
            <person name="Dong C."/>
            <person name="Song C."/>
            <person name="Wang X."/>
            <person name="Zheng X."/>
            <person name="Niu Y."/>
            <person name="Chen S."/>
            <person name="Feng W."/>
        </authorList>
    </citation>
    <scope>NUCLEOTIDE SEQUENCE [LARGE SCALE GENOMIC DNA]</scope>
    <source>
        <strain evidence="3">DH-2019</strain>
    </source>
</reference>
<dbReference type="InterPro" id="IPR053772">
    <property type="entry name" value="At1g61320/At1g61330-like"/>
</dbReference>
<dbReference type="PANTHER" id="PTHR34145:SF68">
    <property type="entry name" value="FBD DOMAIN-CONTAINING PROTEIN"/>
    <property type="match status" value="1"/>
</dbReference>
<gene>
    <name evidence="3" type="ORF">DH2020_042867</name>
</gene>
<evidence type="ECO:0000259" key="1">
    <source>
        <dbReference type="Pfam" id="PF00646"/>
    </source>
</evidence>
<dbReference type="InterPro" id="IPR055357">
    <property type="entry name" value="LRR_At1g61320_AtMIF1"/>
</dbReference>
<feature type="domain" description="At1g61320/AtMIF1 LRR" evidence="2">
    <location>
        <begin position="151"/>
        <end position="405"/>
    </location>
</feature>
<name>A0ABR0UM69_REHGL</name>
<dbReference type="InterPro" id="IPR032675">
    <property type="entry name" value="LRR_dom_sf"/>
</dbReference>
<feature type="domain" description="F-box" evidence="1">
    <location>
        <begin position="13"/>
        <end position="52"/>
    </location>
</feature>
<dbReference type="Gene3D" id="3.80.10.10">
    <property type="entry name" value="Ribonuclease Inhibitor"/>
    <property type="match status" value="1"/>
</dbReference>
<dbReference type="Pfam" id="PF23622">
    <property type="entry name" value="LRR_At1g61320_AtMIF1"/>
    <property type="match status" value="1"/>
</dbReference>
<dbReference type="InterPro" id="IPR001810">
    <property type="entry name" value="F-box_dom"/>
</dbReference>
<dbReference type="Pfam" id="PF00646">
    <property type="entry name" value="F-box"/>
    <property type="match status" value="1"/>
</dbReference>
<comment type="caution">
    <text evidence="3">The sequence shown here is derived from an EMBL/GenBank/DDBJ whole genome shotgun (WGS) entry which is preliminary data.</text>
</comment>
<proteinExistence type="predicted"/>
<dbReference type="InterPro" id="IPR036047">
    <property type="entry name" value="F-box-like_dom_sf"/>
</dbReference>
<protein>
    <submittedName>
        <fullName evidence="3">Uncharacterized protein</fullName>
    </submittedName>
</protein>